<dbReference type="GeneID" id="6076292"/>
<keyword evidence="3" id="KW-1185">Reference proteome</keyword>
<reference evidence="2 3" key="1">
    <citation type="journal article" date="2008" name="Nature">
        <title>The genome of Laccaria bicolor provides insights into mycorrhizal symbiosis.</title>
        <authorList>
            <person name="Martin F."/>
            <person name="Aerts A."/>
            <person name="Ahren D."/>
            <person name="Brun A."/>
            <person name="Danchin E.G.J."/>
            <person name="Duchaussoy F."/>
            <person name="Gibon J."/>
            <person name="Kohler A."/>
            <person name="Lindquist E."/>
            <person name="Pereda V."/>
            <person name="Salamov A."/>
            <person name="Shapiro H.J."/>
            <person name="Wuyts J."/>
            <person name="Blaudez D."/>
            <person name="Buee M."/>
            <person name="Brokstein P."/>
            <person name="Canbaeck B."/>
            <person name="Cohen D."/>
            <person name="Courty P.E."/>
            <person name="Coutinho P.M."/>
            <person name="Delaruelle C."/>
            <person name="Detter J.C."/>
            <person name="Deveau A."/>
            <person name="DiFazio S."/>
            <person name="Duplessis S."/>
            <person name="Fraissinet-Tachet L."/>
            <person name="Lucic E."/>
            <person name="Frey-Klett P."/>
            <person name="Fourrey C."/>
            <person name="Feussner I."/>
            <person name="Gay G."/>
            <person name="Grimwood J."/>
            <person name="Hoegger P.J."/>
            <person name="Jain P."/>
            <person name="Kilaru S."/>
            <person name="Labbe J."/>
            <person name="Lin Y.C."/>
            <person name="Legue V."/>
            <person name="Le Tacon F."/>
            <person name="Marmeisse R."/>
            <person name="Melayah D."/>
            <person name="Montanini B."/>
            <person name="Muratet M."/>
            <person name="Nehls U."/>
            <person name="Niculita-Hirzel H."/>
            <person name="Oudot-Le Secq M.P."/>
            <person name="Peter M."/>
            <person name="Quesneville H."/>
            <person name="Rajashekar B."/>
            <person name="Reich M."/>
            <person name="Rouhier N."/>
            <person name="Schmutz J."/>
            <person name="Yin T."/>
            <person name="Chalot M."/>
            <person name="Henrissat B."/>
            <person name="Kuees U."/>
            <person name="Lucas S."/>
            <person name="Van de Peer Y."/>
            <person name="Podila G.K."/>
            <person name="Polle A."/>
            <person name="Pukkila P.J."/>
            <person name="Richardson P.M."/>
            <person name="Rouze P."/>
            <person name="Sanders I.R."/>
            <person name="Stajich J.E."/>
            <person name="Tunlid A."/>
            <person name="Tuskan G."/>
            <person name="Grigoriev I.V."/>
        </authorList>
    </citation>
    <scope>NUCLEOTIDE SEQUENCE [LARGE SCALE GENOMIC DNA]</scope>
    <source>
        <strain evidence="3">S238N-H82 / ATCC MYA-4686</strain>
    </source>
</reference>
<dbReference type="KEGG" id="lbc:LACBIDRAFT_296974"/>
<feature type="compositionally biased region" description="Polar residues" evidence="1">
    <location>
        <begin position="19"/>
        <end position="29"/>
    </location>
</feature>
<protein>
    <submittedName>
        <fullName evidence="2">Predicted protein</fullName>
    </submittedName>
</protein>
<organism evidence="3">
    <name type="scientific">Laccaria bicolor (strain S238N-H82 / ATCC MYA-4686)</name>
    <name type="common">Bicoloured deceiver</name>
    <name type="synonym">Laccaria laccata var. bicolor</name>
    <dbReference type="NCBI Taxonomy" id="486041"/>
    <lineage>
        <taxon>Eukaryota</taxon>
        <taxon>Fungi</taxon>
        <taxon>Dikarya</taxon>
        <taxon>Basidiomycota</taxon>
        <taxon>Agaricomycotina</taxon>
        <taxon>Agaricomycetes</taxon>
        <taxon>Agaricomycetidae</taxon>
        <taxon>Agaricales</taxon>
        <taxon>Agaricineae</taxon>
        <taxon>Hydnangiaceae</taxon>
        <taxon>Laccaria</taxon>
    </lineage>
</organism>
<accession>B0D9P3</accession>
<evidence type="ECO:0000256" key="1">
    <source>
        <dbReference type="SAM" id="MobiDB-lite"/>
    </source>
</evidence>
<dbReference type="HOGENOM" id="CLU_2400053_0_0_1"/>
<gene>
    <name evidence="2" type="ORF">LACBIDRAFT_296974</name>
</gene>
<dbReference type="InParanoid" id="B0D9P3"/>
<evidence type="ECO:0000313" key="3">
    <source>
        <dbReference type="Proteomes" id="UP000001194"/>
    </source>
</evidence>
<proteinExistence type="predicted"/>
<dbReference type="RefSeq" id="XP_001880839.1">
    <property type="nucleotide sequence ID" value="XM_001880804.1"/>
</dbReference>
<dbReference type="AlphaFoldDB" id="B0D9P3"/>
<feature type="region of interest" description="Disordered" evidence="1">
    <location>
        <begin position="1"/>
        <end position="30"/>
    </location>
</feature>
<dbReference type="Proteomes" id="UP000001194">
    <property type="component" value="Unassembled WGS sequence"/>
</dbReference>
<name>B0D9P3_LACBS</name>
<dbReference type="EMBL" id="DS547101">
    <property type="protein sequence ID" value="EDR08614.1"/>
    <property type="molecule type" value="Genomic_DNA"/>
</dbReference>
<sequence length="93" mass="10386">MRGIRPMPPKKRYRDSEDSQTTAVSSLSEYQADWVPASPHANDRRDVATQTTLLDVLNMNPSATSRQPGLPSLRISFIMTTHVQILPRRPLGG</sequence>
<evidence type="ECO:0000313" key="2">
    <source>
        <dbReference type="EMBL" id="EDR08614.1"/>
    </source>
</evidence>